<gene>
    <name evidence="2" type="ORF">C1752_06150</name>
</gene>
<evidence type="ECO:0000313" key="2">
    <source>
        <dbReference type="EMBL" id="PZD71530.1"/>
    </source>
</evidence>
<feature type="transmembrane region" description="Helical" evidence="1">
    <location>
        <begin position="356"/>
        <end position="375"/>
    </location>
</feature>
<proteinExistence type="predicted"/>
<organism evidence="2 3">
    <name type="scientific">Acaryochloris thomasi RCC1774</name>
    <dbReference type="NCBI Taxonomy" id="1764569"/>
    <lineage>
        <taxon>Bacteria</taxon>
        <taxon>Bacillati</taxon>
        <taxon>Cyanobacteriota</taxon>
        <taxon>Cyanophyceae</taxon>
        <taxon>Acaryochloridales</taxon>
        <taxon>Acaryochloridaceae</taxon>
        <taxon>Acaryochloris</taxon>
        <taxon>Acaryochloris thomasi</taxon>
    </lineage>
</organism>
<keyword evidence="3" id="KW-1185">Reference proteome</keyword>
<dbReference type="Proteomes" id="UP000248857">
    <property type="component" value="Unassembled WGS sequence"/>
</dbReference>
<feature type="transmembrane region" description="Helical" evidence="1">
    <location>
        <begin position="537"/>
        <end position="555"/>
    </location>
</feature>
<feature type="transmembrane region" description="Helical" evidence="1">
    <location>
        <begin position="223"/>
        <end position="242"/>
    </location>
</feature>
<feature type="transmembrane region" description="Helical" evidence="1">
    <location>
        <begin position="567"/>
        <end position="588"/>
    </location>
</feature>
<evidence type="ECO:0000256" key="1">
    <source>
        <dbReference type="SAM" id="Phobius"/>
    </source>
</evidence>
<feature type="transmembrane region" description="Helical" evidence="1">
    <location>
        <begin position="432"/>
        <end position="453"/>
    </location>
</feature>
<feature type="transmembrane region" description="Helical" evidence="1">
    <location>
        <begin position="290"/>
        <end position="313"/>
    </location>
</feature>
<dbReference type="Pfam" id="PF10101">
    <property type="entry name" value="DUF2339"/>
    <property type="match status" value="1"/>
</dbReference>
<sequence>MADNVDLEKRIAHLELVVSDLQKTLEKLTVPPRLDASDPELNVRPAVSPKLLQAPQDEVVFVSDVSDAQRKQRPALKIPNLVGVNREEFWLNRLGIGLLLLGVAFLFKYSIDQGWIIPEVRVGFGLGLGCVLFFLGWRLQQQRSALSQILIGGSIGTFYITGFAAYQLYQLLAYPAAFVWMVLVTLLAFVMSWRSSQAVLAVVGAIGGLGTPFLLYSDQGSPVTLVAYTCLILIGTSGIYFYKSWQSLLWTTYIGVGMIFGWSVISSVSLGGTDNYGKWLKVAIANPDLMGIQTGFLLGWVAFAIIPIASVLFQLKRSNSTPLAALRTPTIYAIAFLTPLGLLLATGTIWGLGRQLLGWLTVAAALLYGAGGSALRQRNQLKLLGNTHWLTAVVLFSLALPAIFQGHVLLMILALEALLVHTVARRTATPQLLVPAHLLSATVSCWILVRLDATVNVPMLFNPRALADLVAMGLLLLASLMIRAKSMARLYQLVVHFELLIWLWRELAAQGAGYVTVAWGIYAIGVLIVGLRQDWSALRWTGLATLLLAVSKLILYDLANVEALWRILLSLGFGAVFLGLSYALQVLWKPKASQDISERDA</sequence>
<feature type="transmembrane region" description="Helical" evidence="1">
    <location>
        <begin position="172"/>
        <end position="191"/>
    </location>
</feature>
<name>A0A2W1JBW5_9CYAN</name>
<feature type="transmembrane region" description="Helical" evidence="1">
    <location>
        <begin position="115"/>
        <end position="137"/>
    </location>
</feature>
<feature type="transmembrane region" description="Helical" evidence="1">
    <location>
        <begin position="325"/>
        <end position="350"/>
    </location>
</feature>
<dbReference type="PANTHER" id="PTHR38434:SF1">
    <property type="entry name" value="BLL2549 PROTEIN"/>
    <property type="match status" value="1"/>
</dbReference>
<dbReference type="PANTHER" id="PTHR38434">
    <property type="entry name" value="BLL2549 PROTEIN"/>
    <property type="match status" value="1"/>
</dbReference>
<keyword evidence="1" id="KW-0472">Membrane</keyword>
<keyword evidence="1" id="KW-1133">Transmembrane helix</keyword>
<evidence type="ECO:0000313" key="3">
    <source>
        <dbReference type="Proteomes" id="UP000248857"/>
    </source>
</evidence>
<feature type="transmembrane region" description="Helical" evidence="1">
    <location>
        <begin position="90"/>
        <end position="109"/>
    </location>
</feature>
<dbReference type="AlphaFoldDB" id="A0A2W1JBW5"/>
<feature type="transmembrane region" description="Helical" evidence="1">
    <location>
        <begin position="249"/>
        <end position="270"/>
    </location>
</feature>
<accession>A0A2W1JBW5</accession>
<feature type="transmembrane region" description="Helical" evidence="1">
    <location>
        <begin position="511"/>
        <end position="531"/>
    </location>
</feature>
<dbReference type="EMBL" id="PQWO01000016">
    <property type="protein sequence ID" value="PZD71530.1"/>
    <property type="molecule type" value="Genomic_DNA"/>
</dbReference>
<comment type="caution">
    <text evidence="2">The sequence shown here is derived from an EMBL/GenBank/DDBJ whole genome shotgun (WGS) entry which is preliminary data.</text>
</comment>
<feature type="transmembrane region" description="Helical" evidence="1">
    <location>
        <begin position="198"/>
        <end position="217"/>
    </location>
</feature>
<dbReference type="RefSeq" id="WP_110987950.1">
    <property type="nucleotide sequence ID" value="NZ_CAWNWM010000016.1"/>
</dbReference>
<feature type="transmembrane region" description="Helical" evidence="1">
    <location>
        <begin position="149"/>
        <end position="166"/>
    </location>
</feature>
<evidence type="ECO:0008006" key="4">
    <source>
        <dbReference type="Google" id="ProtNLM"/>
    </source>
</evidence>
<reference evidence="2 3" key="1">
    <citation type="journal article" date="2018" name="Sci. Rep.">
        <title>A novel species of the marine cyanobacterium Acaryochloris with a unique pigment content and lifestyle.</title>
        <authorList>
            <person name="Partensky F."/>
            <person name="Six C."/>
            <person name="Ratin M."/>
            <person name="Garczarek L."/>
            <person name="Vaulot D."/>
            <person name="Probert I."/>
            <person name="Calteau A."/>
            <person name="Gourvil P."/>
            <person name="Marie D."/>
            <person name="Grebert T."/>
            <person name="Bouchier C."/>
            <person name="Le Panse S."/>
            <person name="Gachenot M."/>
            <person name="Rodriguez F."/>
            <person name="Garrido J.L."/>
        </authorList>
    </citation>
    <scope>NUCLEOTIDE SEQUENCE [LARGE SCALE GENOMIC DNA]</scope>
    <source>
        <strain evidence="2 3">RCC1774</strain>
    </source>
</reference>
<feature type="transmembrane region" description="Helical" evidence="1">
    <location>
        <begin position="387"/>
        <end position="412"/>
    </location>
</feature>
<keyword evidence="1" id="KW-0812">Transmembrane</keyword>
<protein>
    <recommendedName>
        <fullName evidence="4">DUF2339 domain-containing protein</fullName>
    </recommendedName>
</protein>
<dbReference type="OrthoDB" id="564682at2"/>
<dbReference type="InterPro" id="IPR019286">
    <property type="entry name" value="DUF2339_TM"/>
</dbReference>
<feature type="transmembrane region" description="Helical" evidence="1">
    <location>
        <begin position="465"/>
        <end position="482"/>
    </location>
</feature>